<accession>A0AAU9IME9</accession>
<dbReference type="GO" id="GO:0003676">
    <property type="term" value="F:nucleic acid binding"/>
    <property type="evidence" value="ECO:0007669"/>
    <property type="project" value="InterPro"/>
</dbReference>
<dbReference type="Gene3D" id="3.30.420.10">
    <property type="entry name" value="Ribonuclease H-like superfamily/Ribonuclease H"/>
    <property type="match status" value="1"/>
</dbReference>
<sequence>MSDFDDIYDSPHKKRKILSEGSNEAQEKRLIPEVFDITESLEKSSSTSSIGEVELPNKKISKILEVPDPPKVDEQSSAKPHSIWLAAYRKLSFGPIGCSYIIKNPSNEVLSKSVDTYYTNSKSLGLLKHAVFAIKFCAENKINDIIMYTEEDSIVQTFDQKSRASVVRYYKQWIEITGMLNRLGINCRWKWAYKTTNAEACKMAKDWFESQVIEEVEEWSAKQLDSLI</sequence>
<dbReference type="AlphaFoldDB" id="A0AAU9IME9"/>
<evidence type="ECO:0000313" key="1">
    <source>
        <dbReference type="EMBL" id="CAG9314946.1"/>
    </source>
</evidence>
<dbReference type="Proteomes" id="UP001162131">
    <property type="component" value="Unassembled WGS sequence"/>
</dbReference>
<name>A0AAU9IME9_9CILI</name>
<evidence type="ECO:0008006" key="3">
    <source>
        <dbReference type="Google" id="ProtNLM"/>
    </source>
</evidence>
<organism evidence="1 2">
    <name type="scientific">Blepharisma stoltei</name>
    <dbReference type="NCBI Taxonomy" id="1481888"/>
    <lineage>
        <taxon>Eukaryota</taxon>
        <taxon>Sar</taxon>
        <taxon>Alveolata</taxon>
        <taxon>Ciliophora</taxon>
        <taxon>Postciliodesmatophora</taxon>
        <taxon>Heterotrichea</taxon>
        <taxon>Heterotrichida</taxon>
        <taxon>Blepharismidae</taxon>
        <taxon>Blepharisma</taxon>
    </lineage>
</organism>
<proteinExistence type="predicted"/>
<dbReference type="InterPro" id="IPR036397">
    <property type="entry name" value="RNaseH_sf"/>
</dbReference>
<protein>
    <recommendedName>
        <fullName evidence="3">RNase H type-1 domain-containing protein</fullName>
    </recommendedName>
</protein>
<keyword evidence="2" id="KW-1185">Reference proteome</keyword>
<evidence type="ECO:0000313" key="2">
    <source>
        <dbReference type="Proteomes" id="UP001162131"/>
    </source>
</evidence>
<gene>
    <name evidence="1" type="ORF">BSTOLATCC_MIC12724</name>
</gene>
<dbReference type="EMBL" id="CAJZBQ010000013">
    <property type="protein sequence ID" value="CAG9314946.1"/>
    <property type="molecule type" value="Genomic_DNA"/>
</dbReference>
<reference evidence="1" key="1">
    <citation type="submission" date="2021-09" db="EMBL/GenBank/DDBJ databases">
        <authorList>
            <consortium name="AG Swart"/>
            <person name="Singh M."/>
            <person name="Singh A."/>
            <person name="Seah K."/>
            <person name="Emmerich C."/>
        </authorList>
    </citation>
    <scope>NUCLEOTIDE SEQUENCE</scope>
    <source>
        <strain evidence="1">ATCC30299</strain>
    </source>
</reference>
<comment type="caution">
    <text evidence="1">The sequence shown here is derived from an EMBL/GenBank/DDBJ whole genome shotgun (WGS) entry which is preliminary data.</text>
</comment>